<protein>
    <recommendedName>
        <fullName evidence="5">Spermidine synthase</fullName>
    </recommendedName>
</protein>
<dbReference type="PANTHER" id="PTHR43317:SF1">
    <property type="entry name" value="THERMOSPERMINE SYNTHASE ACAULIS5"/>
    <property type="match status" value="1"/>
</dbReference>
<feature type="transmembrane region" description="Helical" evidence="2">
    <location>
        <begin position="317"/>
        <end position="338"/>
    </location>
</feature>
<dbReference type="Proteomes" id="UP000319897">
    <property type="component" value="Unassembled WGS sequence"/>
</dbReference>
<keyword evidence="2" id="KW-0472">Membrane</keyword>
<dbReference type="EMBL" id="VFSU01000034">
    <property type="protein sequence ID" value="TPE58787.1"/>
    <property type="molecule type" value="Genomic_DNA"/>
</dbReference>
<dbReference type="RefSeq" id="WP_140929639.1">
    <property type="nucleotide sequence ID" value="NZ_VFSU01000034.1"/>
</dbReference>
<feature type="transmembrane region" description="Helical" evidence="2">
    <location>
        <begin position="112"/>
        <end position="133"/>
    </location>
</feature>
<dbReference type="NCBIfam" id="NF037959">
    <property type="entry name" value="MFS_SpdSyn"/>
    <property type="match status" value="1"/>
</dbReference>
<dbReference type="OrthoDB" id="9761985at2"/>
<dbReference type="CDD" id="cd02440">
    <property type="entry name" value="AdoMet_MTases"/>
    <property type="match status" value="1"/>
</dbReference>
<keyword evidence="2" id="KW-0812">Transmembrane</keyword>
<comment type="caution">
    <text evidence="3">The sequence shown here is derived from an EMBL/GenBank/DDBJ whole genome shotgun (WGS) entry which is preliminary data.</text>
</comment>
<name>A0A501XEN3_9SPHN</name>
<feature type="transmembrane region" description="Helical" evidence="2">
    <location>
        <begin position="235"/>
        <end position="255"/>
    </location>
</feature>
<feature type="transmembrane region" description="Helical" evidence="2">
    <location>
        <begin position="154"/>
        <end position="174"/>
    </location>
</feature>
<keyword evidence="2" id="KW-1133">Transmembrane helix</keyword>
<gene>
    <name evidence="3" type="ORF">FJQ54_17250</name>
</gene>
<feature type="transmembrane region" description="Helical" evidence="2">
    <location>
        <begin position="412"/>
        <end position="434"/>
    </location>
</feature>
<accession>A0A501XEN3</accession>
<dbReference type="AlphaFoldDB" id="A0A501XEN3"/>
<keyword evidence="1" id="KW-0620">Polyamine biosynthesis</keyword>
<feature type="transmembrane region" description="Helical" evidence="2">
    <location>
        <begin position="186"/>
        <end position="207"/>
    </location>
</feature>
<dbReference type="InterPro" id="IPR029063">
    <property type="entry name" value="SAM-dependent_MTases_sf"/>
</dbReference>
<evidence type="ECO:0000256" key="1">
    <source>
        <dbReference type="ARBA" id="ARBA00023115"/>
    </source>
</evidence>
<dbReference type="Gene3D" id="3.40.50.150">
    <property type="entry name" value="Vaccinia Virus protein VP39"/>
    <property type="match status" value="1"/>
</dbReference>
<feature type="transmembrane region" description="Helical" evidence="2">
    <location>
        <begin position="350"/>
        <end position="369"/>
    </location>
</feature>
<feature type="transmembrane region" description="Helical" evidence="2">
    <location>
        <begin position="82"/>
        <end position="100"/>
    </location>
</feature>
<feature type="transmembrane region" description="Helical" evidence="2">
    <location>
        <begin position="291"/>
        <end position="311"/>
    </location>
</feature>
<evidence type="ECO:0000313" key="3">
    <source>
        <dbReference type="EMBL" id="TPE58787.1"/>
    </source>
</evidence>
<feature type="transmembrane region" description="Helical" evidence="2">
    <location>
        <begin position="261"/>
        <end position="284"/>
    </location>
</feature>
<feature type="transmembrane region" description="Helical" evidence="2">
    <location>
        <begin position="375"/>
        <end position="392"/>
    </location>
</feature>
<keyword evidence="4" id="KW-1185">Reference proteome</keyword>
<proteinExistence type="predicted"/>
<organism evidence="3 4">
    <name type="scientific">Sandaracinobacter neustonicus</name>
    <dbReference type="NCBI Taxonomy" id="1715348"/>
    <lineage>
        <taxon>Bacteria</taxon>
        <taxon>Pseudomonadati</taxon>
        <taxon>Pseudomonadota</taxon>
        <taxon>Alphaproteobacteria</taxon>
        <taxon>Sphingomonadales</taxon>
        <taxon>Sphingosinicellaceae</taxon>
        <taxon>Sandaracinobacter</taxon>
    </lineage>
</organism>
<evidence type="ECO:0008006" key="5">
    <source>
        <dbReference type="Google" id="ProtNLM"/>
    </source>
</evidence>
<reference evidence="3 4" key="1">
    <citation type="submission" date="2019-06" db="EMBL/GenBank/DDBJ databases">
        <authorList>
            <person name="Lee I."/>
            <person name="Jang G.I."/>
            <person name="Hwang C.Y."/>
        </authorList>
    </citation>
    <scope>NUCLEOTIDE SEQUENCE [LARGE SCALE GENOMIC DNA]</scope>
    <source>
        <strain evidence="3 4">PAMC 28131</strain>
    </source>
</reference>
<evidence type="ECO:0000256" key="2">
    <source>
        <dbReference type="SAM" id="Phobius"/>
    </source>
</evidence>
<dbReference type="SUPFAM" id="SSF53335">
    <property type="entry name" value="S-adenosyl-L-methionine-dependent methyltransferases"/>
    <property type="match status" value="1"/>
</dbReference>
<dbReference type="GO" id="GO:0006596">
    <property type="term" value="P:polyamine biosynthetic process"/>
    <property type="evidence" value="ECO:0007669"/>
    <property type="project" value="UniProtKB-KW"/>
</dbReference>
<feature type="transmembrane region" description="Helical" evidence="2">
    <location>
        <begin position="18"/>
        <end position="38"/>
    </location>
</feature>
<sequence length="760" mass="82271">MAIATAPGTRADFPLRSLFIAIVFVGSFLLFLIQPLFARLVLPVLGGSPSVWNTAMLFYQAVLLLGYAYAHALQRLPFKAQAAIHLALFAVAALWLPIGIRALGGADTGDAAALWLLQLLALSIGPLFLAVSAQAPLMQAWFARSPDPAAASPFFLYAASNAGSLLGLLAYPFLLEPFTALPFQQMFWTIGYLALMALVALGAFAILKSGVRPPATAADSATAEGRRPVTWKRRLHWVLLAAVPSGLMLSTTTHITTDIMAMPLLWVLPLAAYLISFILVFSSAGPLATRIAVWIAPIALLVFGGAGLLTVSQSASVYGLASILLLLVVAIALHGTLANDRPAADRLTEFYLWMSVGGVLGGLFPALIAPRIFDWVYEHPILLLAAALLVPAKPLTRRIGNLWRGNRLGRLLRILTPPLVLALGWWLGIAFMAVDTPPLQIAAIGLMGLLAAISIGRPLMFSWILLNLMLALGGWQQIDISTIDHARQRSFFGIYTVQNSQSTQTRRLLHGTTMHGAQSLEPAKSRMPLTYYAPTSGIGLAMQSAPLLYGEGARIGVVGLGSGSLACYAETGEDWTFFEIDPLMVELATDPRIFSYVSQCQPHARIVVGDARLKLAEEPAARFDLLAVDAFSSDAIPLHLLTREAFESYRHTLSPGGVLMVHVSNRFLDLEPVVAAIAKELGMAARVRLYMPSLQDRADYSYNPSIWIALTADEASMTRFTEATGHSEEWLPLRHDKAVPAWTDGFASVLPVLKPFWKDE</sequence>
<feature type="transmembrane region" description="Helical" evidence="2">
    <location>
        <begin position="50"/>
        <end position="70"/>
    </location>
</feature>
<dbReference type="PANTHER" id="PTHR43317">
    <property type="entry name" value="THERMOSPERMINE SYNTHASE ACAULIS5"/>
    <property type="match status" value="1"/>
</dbReference>
<feature type="transmembrane region" description="Helical" evidence="2">
    <location>
        <begin position="440"/>
        <end position="466"/>
    </location>
</feature>
<evidence type="ECO:0000313" key="4">
    <source>
        <dbReference type="Proteomes" id="UP000319897"/>
    </source>
</evidence>